<protein>
    <submittedName>
        <fullName evidence="3">Cation/multidrug efflux pump</fullName>
    </submittedName>
</protein>
<organism evidence="3 4">
    <name type="scientific">Stutzerimonas stutzeri (strain A1501)</name>
    <name type="common">Pseudomonas stutzeri</name>
    <dbReference type="NCBI Taxonomy" id="379731"/>
    <lineage>
        <taxon>Bacteria</taxon>
        <taxon>Pseudomonadati</taxon>
        <taxon>Pseudomonadota</taxon>
        <taxon>Gammaproteobacteria</taxon>
        <taxon>Pseudomonadales</taxon>
        <taxon>Pseudomonadaceae</taxon>
        <taxon>Stutzerimonas</taxon>
    </lineage>
</organism>
<keyword evidence="4" id="KW-1185">Reference proteome</keyword>
<evidence type="ECO:0000256" key="1">
    <source>
        <dbReference type="SAM" id="Phobius"/>
    </source>
</evidence>
<gene>
    <name evidence="3" type="ordered locus">PST_4006</name>
</gene>
<dbReference type="Proteomes" id="UP000000233">
    <property type="component" value="Chromosome"/>
</dbReference>
<name>A4VRM8_STUS1</name>
<dbReference type="AlphaFoldDB" id="A4VRM8"/>
<keyword evidence="2" id="KW-0732">Signal</keyword>
<proteinExistence type="predicted"/>
<dbReference type="eggNOG" id="ENOG503322E">
    <property type="taxonomic scope" value="Bacteria"/>
</dbReference>
<keyword evidence="1" id="KW-0472">Membrane</keyword>
<reference evidence="3 4" key="1">
    <citation type="journal article" date="2008" name="Proc. Natl. Acad. Sci. U.S.A.">
        <title>Nitrogen fixation island and rhizosphere competence traits in the genome of root-associated Pseudomonas stutzeri A1501.</title>
        <authorList>
            <person name="Yan Y."/>
            <person name="Yang J."/>
            <person name="Dou Y."/>
            <person name="Chen M."/>
            <person name="Ping S."/>
            <person name="Peng J."/>
            <person name="Lu W."/>
            <person name="Zhang W."/>
            <person name="Yao Z."/>
            <person name="Li H."/>
            <person name="Liu W."/>
            <person name="He S."/>
            <person name="Geng L."/>
            <person name="Zhang X."/>
            <person name="Yang F."/>
            <person name="Yu H."/>
            <person name="Zhan Y."/>
            <person name="Li D."/>
            <person name="Lin Z."/>
            <person name="Wang Y."/>
            <person name="Elmerich C."/>
            <person name="Lin M."/>
            <person name="Jin Q."/>
        </authorList>
    </citation>
    <scope>NUCLEOTIDE SEQUENCE [LARGE SCALE GENOMIC DNA]</scope>
    <source>
        <strain evidence="3 4">A1501</strain>
    </source>
</reference>
<sequence length="124" mass="12777">MPRFAQLKDHTMNLFRSTAAVLALTTGLLAMPAHAESVPQNASGDPMYTVEAPKAYSMVGDLIIARPLLIAATAIGAGVFVVSLPFTALGGNVGEAGKALVVEPGKAAFVRCLGCTTSGYNAQR</sequence>
<evidence type="ECO:0000313" key="3">
    <source>
        <dbReference type="EMBL" id="ABP81629.1"/>
    </source>
</evidence>
<feature type="transmembrane region" description="Helical" evidence="1">
    <location>
        <begin position="68"/>
        <end position="89"/>
    </location>
</feature>
<feature type="chain" id="PRO_5002675452" evidence="2">
    <location>
        <begin position="36"/>
        <end position="124"/>
    </location>
</feature>
<feature type="signal peptide" evidence="2">
    <location>
        <begin position="1"/>
        <end position="35"/>
    </location>
</feature>
<dbReference type="EMBL" id="CP000304">
    <property type="protein sequence ID" value="ABP81629.1"/>
    <property type="molecule type" value="Genomic_DNA"/>
</dbReference>
<evidence type="ECO:0000313" key="4">
    <source>
        <dbReference type="Proteomes" id="UP000000233"/>
    </source>
</evidence>
<keyword evidence="1" id="KW-0812">Transmembrane</keyword>
<dbReference type="KEGG" id="psa:PST_4006"/>
<keyword evidence="1" id="KW-1133">Transmembrane helix</keyword>
<evidence type="ECO:0000256" key="2">
    <source>
        <dbReference type="SAM" id="SignalP"/>
    </source>
</evidence>
<accession>A4VRM8</accession>
<dbReference type="HOGENOM" id="CLU_161821_2_0_6"/>